<sequence length="178" mass="20431">MLRIETGNFKGSVIDTVNDLRTRYTPAIVRRSLSSMVDFEGKKCLDLCCGSGVVGFEMLSNGADHVTFVDVSERALSTVKRNALRLNVTDKVVLKKMDARRFLELSVEKFDIIYSDPPYELGLVLDIISRVTRVMHEDTLLIIQCSKRERPFQPENWHLKIVKEKEYGDTFLIFLQKV</sequence>
<dbReference type="GO" id="GO:0003676">
    <property type="term" value="F:nucleic acid binding"/>
    <property type="evidence" value="ECO:0007669"/>
    <property type="project" value="InterPro"/>
</dbReference>
<dbReference type="PANTHER" id="PTHR43542:SF1">
    <property type="entry name" value="METHYLTRANSFERASE"/>
    <property type="match status" value="1"/>
</dbReference>
<protein>
    <submittedName>
        <fullName evidence="3">Methyltransferase domain-containing protein</fullName>
    </submittedName>
</protein>
<dbReference type="GO" id="GO:0031167">
    <property type="term" value="P:rRNA methylation"/>
    <property type="evidence" value="ECO:0007669"/>
    <property type="project" value="InterPro"/>
</dbReference>
<evidence type="ECO:0000256" key="1">
    <source>
        <dbReference type="ARBA" id="ARBA00022603"/>
    </source>
</evidence>
<dbReference type="CDD" id="cd02440">
    <property type="entry name" value="AdoMet_MTases"/>
    <property type="match status" value="1"/>
</dbReference>
<dbReference type="GO" id="GO:0008168">
    <property type="term" value="F:methyltransferase activity"/>
    <property type="evidence" value="ECO:0007669"/>
    <property type="project" value="UniProtKB-KW"/>
</dbReference>
<dbReference type="InterPro" id="IPR002052">
    <property type="entry name" value="DNA_methylase_N6_adenine_CS"/>
</dbReference>
<dbReference type="PANTHER" id="PTHR43542">
    <property type="entry name" value="METHYLTRANSFERASE"/>
    <property type="match status" value="1"/>
</dbReference>
<dbReference type="EMBL" id="DSZY01000005">
    <property type="protein sequence ID" value="HGU39706.1"/>
    <property type="molecule type" value="Genomic_DNA"/>
</dbReference>
<dbReference type="PROSITE" id="PS00092">
    <property type="entry name" value="N6_MTASE"/>
    <property type="match status" value="1"/>
</dbReference>
<comment type="caution">
    <text evidence="3">The sequence shown here is derived from an EMBL/GenBank/DDBJ whole genome shotgun (WGS) entry which is preliminary data.</text>
</comment>
<dbReference type="AlphaFoldDB" id="A0A7C4GI25"/>
<gene>
    <name evidence="3" type="ORF">ENT77_00670</name>
</gene>
<dbReference type="InterPro" id="IPR029063">
    <property type="entry name" value="SAM-dependent_MTases_sf"/>
</dbReference>
<dbReference type="SUPFAM" id="SSF53335">
    <property type="entry name" value="S-adenosyl-L-methionine-dependent methyltransferases"/>
    <property type="match status" value="1"/>
</dbReference>
<dbReference type="PIRSF" id="PIRSF004553">
    <property type="entry name" value="CHP00095"/>
    <property type="match status" value="1"/>
</dbReference>
<keyword evidence="2 3" id="KW-0808">Transferase</keyword>
<evidence type="ECO:0000256" key="2">
    <source>
        <dbReference type="ARBA" id="ARBA00022679"/>
    </source>
</evidence>
<organism evidence="3">
    <name type="scientific">Fervidobacterium thailandense</name>
    <dbReference type="NCBI Taxonomy" id="1008305"/>
    <lineage>
        <taxon>Bacteria</taxon>
        <taxon>Thermotogati</taxon>
        <taxon>Thermotogota</taxon>
        <taxon>Thermotogae</taxon>
        <taxon>Thermotogales</taxon>
        <taxon>Fervidobacteriaceae</taxon>
        <taxon>Fervidobacterium</taxon>
    </lineage>
</organism>
<name>A0A7C4GI25_9BACT</name>
<dbReference type="Pfam" id="PF03602">
    <property type="entry name" value="Cons_hypoth95"/>
    <property type="match status" value="1"/>
</dbReference>
<keyword evidence="1 3" id="KW-0489">Methyltransferase</keyword>
<accession>A0A7C4GI25</accession>
<evidence type="ECO:0000313" key="3">
    <source>
        <dbReference type="EMBL" id="HGU39706.1"/>
    </source>
</evidence>
<proteinExistence type="predicted"/>
<reference evidence="3" key="1">
    <citation type="journal article" date="2020" name="mSystems">
        <title>Genome- and Community-Level Interaction Insights into Carbon Utilization and Element Cycling Functions of Hydrothermarchaeota in Hydrothermal Sediment.</title>
        <authorList>
            <person name="Zhou Z."/>
            <person name="Liu Y."/>
            <person name="Xu W."/>
            <person name="Pan J."/>
            <person name="Luo Z.H."/>
            <person name="Li M."/>
        </authorList>
    </citation>
    <scope>NUCLEOTIDE SEQUENCE [LARGE SCALE GENOMIC DNA]</scope>
    <source>
        <strain evidence="3">SpSt-609</strain>
    </source>
</reference>
<dbReference type="Gene3D" id="3.40.50.150">
    <property type="entry name" value="Vaccinia Virus protein VP39"/>
    <property type="match status" value="1"/>
</dbReference>
<dbReference type="InterPro" id="IPR004398">
    <property type="entry name" value="RNA_MeTrfase_RsmD"/>
</dbReference>